<keyword evidence="1" id="KW-0472">Membrane</keyword>
<feature type="signal peptide" evidence="2">
    <location>
        <begin position="1"/>
        <end position="24"/>
    </location>
</feature>
<dbReference type="AlphaFoldDB" id="A0AAW9QAF9"/>
<protein>
    <submittedName>
        <fullName evidence="4">DUF2231 domain-containing protein</fullName>
    </submittedName>
</protein>
<feature type="chain" id="PRO_5043768402" evidence="2">
    <location>
        <begin position="25"/>
        <end position="128"/>
    </location>
</feature>
<reference evidence="4 5" key="1">
    <citation type="submission" date="2024-02" db="EMBL/GenBank/DDBJ databases">
        <title>Genome sequence of Aquincola sp. MAHUQ-54.</title>
        <authorList>
            <person name="Huq M.A."/>
        </authorList>
    </citation>
    <scope>NUCLEOTIDE SEQUENCE [LARGE SCALE GENOMIC DNA]</scope>
    <source>
        <strain evidence="4 5">MAHUQ-54</strain>
    </source>
</reference>
<feature type="transmembrane region" description="Helical" evidence="1">
    <location>
        <begin position="69"/>
        <end position="88"/>
    </location>
</feature>
<comment type="caution">
    <text evidence="4">The sequence shown here is derived from an EMBL/GenBank/DDBJ whole genome shotgun (WGS) entry which is preliminary data.</text>
</comment>
<dbReference type="RefSeq" id="WP_332288105.1">
    <property type="nucleotide sequence ID" value="NZ_JAZIBG010000014.1"/>
</dbReference>
<feature type="domain" description="DUF2231" evidence="3">
    <location>
        <begin position="2"/>
        <end position="127"/>
    </location>
</feature>
<keyword evidence="1" id="KW-1133">Transmembrane helix</keyword>
<accession>A0AAW9QAF9</accession>
<feature type="transmembrane region" description="Helical" evidence="1">
    <location>
        <begin position="94"/>
        <end position="122"/>
    </location>
</feature>
<gene>
    <name evidence="4" type="ORF">V4F39_04480</name>
</gene>
<feature type="transmembrane region" description="Helical" evidence="1">
    <location>
        <begin position="34"/>
        <end position="57"/>
    </location>
</feature>
<evidence type="ECO:0000259" key="3">
    <source>
        <dbReference type="Pfam" id="PF09990"/>
    </source>
</evidence>
<evidence type="ECO:0000313" key="4">
    <source>
        <dbReference type="EMBL" id="MEF7613158.1"/>
    </source>
</evidence>
<evidence type="ECO:0000256" key="1">
    <source>
        <dbReference type="SAM" id="Phobius"/>
    </source>
</evidence>
<dbReference type="Pfam" id="PF09990">
    <property type="entry name" value="DUF2231"/>
    <property type="match status" value="1"/>
</dbReference>
<organism evidence="4 5">
    <name type="scientific">Aquincola agrisoli</name>
    <dbReference type="NCBI Taxonomy" id="3119538"/>
    <lineage>
        <taxon>Bacteria</taxon>
        <taxon>Pseudomonadati</taxon>
        <taxon>Pseudomonadota</taxon>
        <taxon>Betaproteobacteria</taxon>
        <taxon>Burkholderiales</taxon>
        <taxon>Sphaerotilaceae</taxon>
        <taxon>Aquincola</taxon>
    </lineage>
</organism>
<dbReference type="EMBL" id="JAZIBG010000014">
    <property type="protein sequence ID" value="MEF7613158.1"/>
    <property type="molecule type" value="Genomic_DNA"/>
</dbReference>
<evidence type="ECO:0000256" key="2">
    <source>
        <dbReference type="SAM" id="SignalP"/>
    </source>
</evidence>
<keyword evidence="5" id="KW-1185">Reference proteome</keyword>
<dbReference type="InterPro" id="IPR019251">
    <property type="entry name" value="DUF2231_TM"/>
</dbReference>
<name>A0AAW9QAF9_9BURK</name>
<sequence>MHAVLAFSSLPLFLGAVLSDWAYAATDQVQWTNFASWLIAGGLALAGVALAWAALALLPARPARDRQALPYLGLLAASFVLGFINALVHARDAWAAMPAGLVLSVVVLLLAAVASVLGLAAARRRAVA</sequence>
<evidence type="ECO:0000313" key="5">
    <source>
        <dbReference type="Proteomes" id="UP001336250"/>
    </source>
</evidence>
<dbReference type="Proteomes" id="UP001336250">
    <property type="component" value="Unassembled WGS sequence"/>
</dbReference>
<keyword evidence="2" id="KW-0732">Signal</keyword>
<keyword evidence="1" id="KW-0812">Transmembrane</keyword>
<proteinExistence type="predicted"/>